<sequence length="50" mass="5398">MVYAFTSGAHMKGVVMTVLCLRQASCSLISRRTTTFSPARPSLVPSVPIE</sequence>
<reference evidence="6 7" key="1">
    <citation type="submission" date="2018-08" db="EMBL/GenBank/DDBJ databases">
        <title>Genomic investigation of the strawberry pathogen Phytophthora fragariae indicates pathogenicity is determined by transcriptional variation in three key races.</title>
        <authorList>
            <person name="Adams T.M."/>
            <person name="Armitage A.D."/>
            <person name="Sobczyk M.K."/>
            <person name="Bates H.J."/>
            <person name="Dunwell J.M."/>
            <person name="Nellist C.F."/>
            <person name="Harrison R.J."/>
        </authorList>
    </citation>
    <scope>NUCLEOTIDE SEQUENCE [LARGE SCALE GENOMIC DNA]</scope>
    <source>
        <strain evidence="4 6">BC-1</strain>
        <strain evidence="3 9">BC-23</strain>
        <strain evidence="2 7">NOV-5</strain>
        <strain evidence="1 8">NOV-71</strain>
        <strain evidence="5 10">NOV-77</strain>
    </source>
</reference>
<dbReference type="Proteomes" id="UP000476176">
    <property type="component" value="Unassembled WGS sequence"/>
</dbReference>
<evidence type="ECO:0000313" key="8">
    <source>
        <dbReference type="Proteomes" id="UP000441208"/>
    </source>
</evidence>
<gene>
    <name evidence="4" type="ORF">PF002_g3718</name>
    <name evidence="3" type="ORF">PF004_g2578</name>
    <name evidence="2" type="ORF">PF006_g2956</name>
    <name evidence="1" type="ORF">PF007_g3665</name>
    <name evidence="5" type="ORF">PF008_g1627</name>
</gene>
<dbReference type="Proteomes" id="UP000441208">
    <property type="component" value="Unassembled WGS sequence"/>
</dbReference>
<evidence type="ECO:0000313" key="10">
    <source>
        <dbReference type="Proteomes" id="UP000486351"/>
    </source>
</evidence>
<dbReference type="Proteomes" id="UP000486351">
    <property type="component" value="Unassembled WGS sequence"/>
</dbReference>
<protein>
    <submittedName>
        <fullName evidence="1">Uncharacterized protein</fullName>
    </submittedName>
</protein>
<comment type="caution">
    <text evidence="1">The sequence shown here is derived from an EMBL/GenBank/DDBJ whole genome shotgun (WGS) entry which is preliminary data.</text>
</comment>
<evidence type="ECO:0000313" key="4">
    <source>
        <dbReference type="EMBL" id="KAE9252643.1"/>
    </source>
</evidence>
<dbReference type="AlphaFoldDB" id="A0A6A3T9N7"/>
<evidence type="ECO:0000313" key="9">
    <source>
        <dbReference type="Proteomes" id="UP000476176"/>
    </source>
</evidence>
<evidence type="ECO:0000313" key="2">
    <source>
        <dbReference type="EMBL" id="KAE9152849.1"/>
    </source>
</evidence>
<dbReference type="EMBL" id="QXGD01000108">
    <property type="protein sequence ID" value="KAE9252643.1"/>
    <property type="molecule type" value="Genomic_DNA"/>
</dbReference>
<evidence type="ECO:0000313" key="1">
    <source>
        <dbReference type="EMBL" id="KAE9132597.1"/>
    </source>
</evidence>
<dbReference type="EMBL" id="QXFZ01000111">
    <property type="protein sequence ID" value="KAE9132597.1"/>
    <property type="molecule type" value="Genomic_DNA"/>
</dbReference>
<dbReference type="EMBL" id="QXGA01000089">
    <property type="protein sequence ID" value="KAE9152849.1"/>
    <property type="molecule type" value="Genomic_DNA"/>
</dbReference>
<evidence type="ECO:0000313" key="3">
    <source>
        <dbReference type="EMBL" id="KAE9251247.1"/>
    </source>
</evidence>
<name>A0A6A3T9N7_9STRA</name>
<accession>A0A6A3T9N7</accession>
<dbReference type="Proteomes" id="UP000440367">
    <property type="component" value="Unassembled WGS sequence"/>
</dbReference>
<evidence type="ECO:0000313" key="6">
    <source>
        <dbReference type="Proteomes" id="UP000440367"/>
    </source>
</evidence>
<evidence type="ECO:0000313" key="7">
    <source>
        <dbReference type="Proteomes" id="UP000440732"/>
    </source>
</evidence>
<proteinExistence type="predicted"/>
<dbReference type="EMBL" id="QXGC01000074">
    <property type="protein sequence ID" value="KAE9251247.1"/>
    <property type="molecule type" value="Genomic_DNA"/>
</dbReference>
<evidence type="ECO:0000313" key="5">
    <source>
        <dbReference type="EMBL" id="KAE9360822.1"/>
    </source>
</evidence>
<dbReference type="EMBL" id="QXFY01000041">
    <property type="protein sequence ID" value="KAE9360822.1"/>
    <property type="molecule type" value="Genomic_DNA"/>
</dbReference>
<organism evidence="1 8">
    <name type="scientific">Phytophthora fragariae</name>
    <dbReference type="NCBI Taxonomy" id="53985"/>
    <lineage>
        <taxon>Eukaryota</taxon>
        <taxon>Sar</taxon>
        <taxon>Stramenopiles</taxon>
        <taxon>Oomycota</taxon>
        <taxon>Peronosporomycetes</taxon>
        <taxon>Peronosporales</taxon>
        <taxon>Peronosporaceae</taxon>
        <taxon>Phytophthora</taxon>
    </lineage>
</organism>
<dbReference type="Proteomes" id="UP000440732">
    <property type="component" value="Unassembled WGS sequence"/>
</dbReference>